<protein>
    <recommendedName>
        <fullName evidence="8">GTPase Obg</fullName>
        <ecNumber evidence="8">3.6.5.-</ecNumber>
    </recommendedName>
    <alternativeName>
        <fullName evidence="8">GTP-binding protein Obg</fullName>
    </alternativeName>
</protein>
<keyword evidence="6 8" id="KW-0460">Magnesium</keyword>
<feature type="binding site" evidence="8">
    <location>
        <begin position="213"/>
        <end position="216"/>
    </location>
    <ligand>
        <name>GTP</name>
        <dbReference type="ChEBI" id="CHEBI:37565"/>
    </ligand>
</feature>
<feature type="region of interest" description="Disordered" evidence="9">
    <location>
        <begin position="371"/>
        <end position="399"/>
    </location>
</feature>
<comment type="caution">
    <text evidence="12">The sequence shown here is derived from an EMBL/GenBank/DDBJ whole genome shotgun (WGS) entry which is preliminary data.</text>
</comment>
<feature type="compositionally biased region" description="Basic and acidic residues" evidence="9">
    <location>
        <begin position="371"/>
        <end position="381"/>
    </location>
</feature>
<dbReference type="GO" id="GO:0005525">
    <property type="term" value="F:GTP binding"/>
    <property type="evidence" value="ECO:0007669"/>
    <property type="project" value="UniProtKB-UniRule"/>
</dbReference>
<dbReference type="RefSeq" id="WP_132703319.1">
    <property type="nucleotide sequence ID" value="NZ_SLZR01000019.1"/>
</dbReference>
<dbReference type="Gene3D" id="2.70.210.12">
    <property type="entry name" value="GTP1/OBG domain"/>
    <property type="match status" value="1"/>
</dbReference>
<feature type="compositionally biased region" description="Acidic residues" evidence="9">
    <location>
        <begin position="382"/>
        <end position="392"/>
    </location>
</feature>
<evidence type="ECO:0000313" key="13">
    <source>
        <dbReference type="Proteomes" id="UP000295793"/>
    </source>
</evidence>
<dbReference type="InterPro" id="IPR045086">
    <property type="entry name" value="OBG_GTPase"/>
</dbReference>
<dbReference type="PROSITE" id="PS51883">
    <property type="entry name" value="OBG"/>
    <property type="match status" value="1"/>
</dbReference>
<dbReference type="FunFam" id="2.70.210.12:FF:000001">
    <property type="entry name" value="GTPase Obg"/>
    <property type="match status" value="1"/>
</dbReference>
<dbReference type="PIRSF" id="PIRSF002401">
    <property type="entry name" value="GTP_bd_Obg/CgtA"/>
    <property type="match status" value="1"/>
</dbReference>
<dbReference type="InterPro" id="IPR006073">
    <property type="entry name" value="GTP-bd"/>
</dbReference>
<dbReference type="GO" id="GO:0000287">
    <property type="term" value="F:magnesium ion binding"/>
    <property type="evidence" value="ECO:0007669"/>
    <property type="project" value="InterPro"/>
</dbReference>
<sequence>MKFVDEATIAVEAGHGGKGCLSFRREKFIAKGGPDGGDGGFGGSVWVRADENANTLIDYRYTRRYKAENGQQGMGSDMTGRGGKDIYLTVPVGTTVIDVDTDEVLVDLNKHGDEFKVAEGGARGLGNTRFKSSTNRAPRQTTPGKEGESRNLKFELKVLADVGLLGLPNAGKSTLIRAVSAAKPKVADYPFTTMVPNLGVVRVDEMRSFVMADIPGLIEGASEGAGLGIRFLKHLVRTRVLLHVVDMFPFDETTPADNALAIANELEAFSPTLAERERWLVLNKIDLVPEEERQQRIDSVIEALNWQGPVHVISAMSRQGTAELAADLMTWLEDRNAALKEDPELAEEDEALRQQVEFEARERIEMLAAERKAARAKAKADQEDDDDDDDHDMEIIYQP</sequence>
<reference evidence="12 13" key="1">
    <citation type="submission" date="2019-03" db="EMBL/GenBank/DDBJ databases">
        <title>Genomic Encyclopedia of Archaeal and Bacterial Type Strains, Phase II (KMG-II): from individual species to whole genera.</title>
        <authorList>
            <person name="Goeker M."/>
        </authorList>
    </citation>
    <scope>NUCLEOTIDE SEQUENCE [LARGE SCALE GENOMIC DNA]</scope>
    <source>
        <strain evidence="12 13">DSM 15388</strain>
    </source>
</reference>
<feature type="region of interest" description="Disordered" evidence="9">
    <location>
        <begin position="124"/>
        <end position="148"/>
    </location>
</feature>
<proteinExistence type="inferred from homology"/>
<comment type="function">
    <text evidence="8">An essential GTPase which binds GTP, GDP and possibly (p)ppGpp with moderate affinity, with high nucleotide exchange rates and a fairly low GTP hydrolysis rate. Plays a role in control of the cell cycle, stress response, ribosome biogenesis and in those bacteria that undergo differentiation, in morphogenesis control.</text>
</comment>
<feature type="binding site" evidence="8">
    <location>
        <begin position="166"/>
        <end position="173"/>
    </location>
    <ligand>
        <name>GTP</name>
        <dbReference type="ChEBI" id="CHEBI:37565"/>
    </ligand>
</feature>
<feature type="compositionally biased region" description="Polar residues" evidence="9">
    <location>
        <begin position="129"/>
        <end position="143"/>
    </location>
</feature>
<evidence type="ECO:0000256" key="8">
    <source>
        <dbReference type="HAMAP-Rule" id="MF_01454"/>
    </source>
</evidence>
<feature type="binding site" evidence="8">
    <location>
        <position position="193"/>
    </location>
    <ligand>
        <name>Mg(2+)</name>
        <dbReference type="ChEBI" id="CHEBI:18420"/>
    </ligand>
</feature>
<feature type="domain" description="OBG-type G" evidence="10">
    <location>
        <begin position="160"/>
        <end position="333"/>
    </location>
</feature>
<dbReference type="Proteomes" id="UP000295793">
    <property type="component" value="Unassembled WGS sequence"/>
</dbReference>
<feature type="binding site" evidence="8">
    <location>
        <begin position="283"/>
        <end position="286"/>
    </location>
    <ligand>
        <name>GTP</name>
        <dbReference type="ChEBI" id="CHEBI:37565"/>
    </ligand>
</feature>
<feature type="binding site" evidence="8">
    <location>
        <begin position="191"/>
        <end position="195"/>
    </location>
    <ligand>
        <name>GTP</name>
        <dbReference type="ChEBI" id="CHEBI:37565"/>
    </ligand>
</feature>
<dbReference type="NCBIfam" id="NF008956">
    <property type="entry name" value="PRK12299.1"/>
    <property type="match status" value="1"/>
</dbReference>
<dbReference type="PROSITE" id="PS51710">
    <property type="entry name" value="G_OBG"/>
    <property type="match status" value="1"/>
</dbReference>
<evidence type="ECO:0000256" key="9">
    <source>
        <dbReference type="SAM" id="MobiDB-lite"/>
    </source>
</evidence>
<evidence type="ECO:0000256" key="5">
    <source>
        <dbReference type="ARBA" id="ARBA00022801"/>
    </source>
</evidence>
<feature type="domain" description="Obg" evidence="11">
    <location>
        <begin position="1"/>
        <end position="159"/>
    </location>
</feature>
<dbReference type="CDD" id="cd01898">
    <property type="entry name" value="Obg"/>
    <property type="match status" value="1"/>
</dbReference>
<feature type="binding site" evidence="8">
    <location>
        <position position="173"/>
    </location>
    <ligand>
        <name>Mg(2+)</name>
        <dbReference type="ChEBI" id="CHEBI:18420"/>
    </ligand>
</feature>
<dbReference type="Pfam" id="PF01018">
    <property type="entry name" value="GTP1_OBG"/>
    <property type="match status" value="1"/>
</dbReference>
<evidence type="ECO:0000256" key="7">
    <source>
        <dbReference type="ARBA" id="ARBA00023134"/>
    </source>
</evidence>
<dbReference type="EMBL" id="SLZR01000019">
    <property type="protein sequence ID" value="TCS37604.1"/>
    <property type="molecule type" value="Genomic_DNA"/>
</dbReference>
<dbReference type="PRINTS" id="PR00326">
    <property type="entry name" value="GTP1OBG"/>
</dbReference>
<evidence type="ECO:0000256" key="4">
    <source>
        <dbReference type="ARBA" id="ARBA00022741"/>
    </source>
</evidence>
<dbReference type="InterPro" id="IPR006074">
    <property type="entry name" value="GTP1-OBG_CS"/>
</dbReference>
<feature type="binding site" evidence="8">
    <location>
        <begin position="314"/>
        <end position="316"/>
    </location>
    <ligand>
        <name>GTP</name>
        <dbReference type="ChEBI" id="CHEBI:37565"/>
    </ligand>
</feature>
<dbReference type="Pfam" id="PF01926">
    <property type="entry name" value="MMR_HSR1"/>
    <property type="match status" value="1"/>
</dbReference>
<dbReference type="PANTHER" id="PTHR11702:SF31">
    <property type="entry name" value="MITOCHONDRIAL RIBOSOME-ASSOCIATED GTPASE 2"/>
    <property type="match status" value="1"/>
</dbReference>
<keyword evidence="3 8" id="KW-0479">Metal-binding</keyword>
<keyword evidence="7 8" id="KW-0342">GTP-binding</keyword>
<comment type="similarity">
    <text evidence="1 8">Belongs to the TRAFAC class OBG-HflX-like GTPase superfamily. OBG GTPase family.</text>
</comment>
<dbReference type="GO" id="GO:0043022">
    <property type="term" value="F:ribosome binding"/>
    <property type="evidence" value="ECO:0007669"/>
    <property type="project" value="UniProtKB-ARBA"/>
</dbReference>
<evidence type="ECO:0000256" key="6">
    <source>
        <dbReference type="ARBA" id="ARBA00022842"/>
    </source>
</evidence>
<dbReference type="NCBIfam" id="TIGR02729">
    <property type="entry name" value="Obg_CgtA"/>
    <property type="match status" value="1"/>
</dbReference>
<dbReference type="InterPro" id="IPR031167">
    <property type="entry name" value="G_OBG"/>
</dbReference>
<keyword evidence="5 8" id="KW-0378">Hydrolase</keyword>
<gene>
    <name evidence="8" type="primary">obg</name>
    <name evidence="12" type="ORF">BCF53_11926</name>
</gene>
<dbReference type="SUPFAM" id="SSF52540">
    <property type="entry name" value="P-loop containing nucleoside triphosphate hydrolases"/>
    <property type="match status" value="1"/>
</dbReference>
<dbReference type="GO" id="GO:0003924">
    <property type="term" value="F:GTPase activity"/>
    <property type="evidence" value="ECO:0007669"/>
    <property type="project" value="UniProtKB-UniRule"/>
</dbReference>
<evidence type="ECO:0000313" key="12">
    <source>
        <dbReference type="EMBL" id="TCS37604.1"/>
    </source>
</evidence>
<keyword evidence="4 8" id="KW-0547">Nucleotide-binding</keyword>
<dbReference type="Gene3D" id="3.40.50.300">
    <property type="entry name" value="P-loop containing nucleotide triphosphate hydrolases"/>
    <property type="match status" value="1"/>
</dbReference>
<dbReference type="InterPro" id="IPR006169">
    <property type="entry name" value="GTP1_OBG_dom"/>
</dbReference>
<evidence type="ECO:0000256" key="1">
    <source>
        <dbReference type="ARBA" id="ARBA00007699"/>
    </source>
</evidence>
<dbReference type="EC" id="3.6.5.-" evidence="8"/>
<dbReference type="PROSITE" id="PS00905">
    <property type="entry name" value="GTP1_OBG"/>
    <property type="match status" value="1"/>
</dbReference>
<comment type="subcellular location">
    <subcellularLocation>
        <location evidence="8">Cytoplasm</location>
    </subcellularLocation>
</comment>
<dbReference type="InterPro" id="IPR027417">
    <property type="entry name" value="P-loop_NTPase"/>
</dbReference>
<dbReference type="PANTHER" id="PTHR11702">
    <property type="entry name" value="DEVELOPMENTALLY REGULATED GTP-BINDING PROTEIN-RELATED"/>
    <property type="match status" value="1"/>
</dbReference>
<dbReference type="OrthoDB" id="9807318at2"/>
<keyword evidence="2 8" id="KW-0963">Cytoplasm</keyword>
<organism evidence="12 13">
    <name type="scientific">Reinekea marinisedimentorum</name>
    <dbReference type="NCBI Taxonomy" id="230495"/>
    <lineage>
        <taxon>Bacteria</taxon>
        <taxon>Pseudomonadati</taxon>
        <taxon>Pseudomonadota</taxon>
        <taxon>Gammaproteobacteria</taxon>
        <taxon>Oceanospirillales</taxon>
        <taxon>Saccharospirillaceae</taxon>
        <taxon>Reinekea</taxon>
    </lineage>
</organism>
<accession>A0A4R3HXN5</accession>
<dbReference type="GO" id="GO:0005737">
    <property type="term" value="C:cytoplasm"/>
    <property type="evidence" value="ECO:0007669"/>
    <property type="project" value="UniProtKB-SubCell"/>
</dbReference>
<dbReference type="NCBIfam" id="NF008955">
    <property type="entry name" value="PRK12297.1"/>
    <property type="match status" value="1"/>
</dbReference>
<dbReference type="SUPFAM" id="SSF82051">
    <property type="entry name" value="Obg GTP-binding protein N-terminal domain"/>
    <property type="match status" value="1"/>
</dbReference>
<dbReference type="InterPro" id="IPR014100">
    <property type="entry name" value="GTP-bd_Obg/CgtA"/>
</dbReference>
<evidence type="ECO:0000256" key="3">
    <source>
        <dbReference type="ARBA" id="ARBA00022723"/>
    </source>
</evidence>
<evidence type="ECO:0000256" key="2">
    <source>
        <dbReference type="ARBA" id="ARBA00022490"/>
    </source>
</evidence>
<name>A0A4R3HXN5_9GAMM</name>
<evidence type="ECO:0000259" key="10">
    <source>
        <dbReference type="PROSITE" id="PS51710"/>
    </source>
</evidence>
<comment type="subunit">
    <text evidence="8">Monomer.</text>
</comment>
<keyword evidence="13" id="KW-1185">Reference proteome</keyword>
<dbReference type="InterPro" id="IPR036726">
    <property type="entry name" value="GTP1_OBG_dom_sf"/>
</dbReference>
<evidence type="ECO:0000259" key="11">
    <source>
        <dbReference type="PROSITE" id="PS51883"/>
    </source>
</evidence>
<dbReference type="HAMAP" id="MF_01454">
    <property type="entry name" value="GTPase_Obg"/>
    <property type="match status" value="1"/>
</dbReference>
<comment type="cofactor">
    <cofactor evidence="8">
        <name>Mg(2+)</name>
        <dbReference type="ChEBI" id="CHEBI:18420"/>
    </cofactor>
</comment>
<dbReference type="AlphaFoldDB" id="A0A4R3HXN5"/>
<dbReference type="GO" id="GO:0042254">
    <property type="term" value="P:ribosome biogenesis"/>
    <property type="evidence" value="ECO:0007669"/>
    <property type="project" value="UniProtKB-UniRule"/>
</dbReference>